<evidence type="ECO:0000313" key="3">
    <source>
        <dbReference type="Proteomes" id="UP000557872"/>
    </source>
</evidence>
<dbReference type="Proteomes" id="UP000557872">
    <property type="component" value="Unassembled WGS sequence"/>
</dbReference>
<protein>
    <submittedName>
        <fullName evidence="2">Uncharacterized protein</fullName>
    </submittedName>
</protein>
<gene>
    <name evidence="2" type="ORF">HW115_08055</name>
</gene>
<keyword evidence="1" id="KW-1133">Transmembrane helix</keyword>
<name>A0A851GI66_9BACT</name>
<evidence type="ECO:0000313" key="2">
    <source>
        <dbReference type="EMBL" id="NWK55561.1"/>
    </source>
</evidence>
<accession>A0A851GI66</accession>
<organism evidence="2 3">
    <name type="scientific">Oceaniferula marina</name>
    <dbReference type="NCBI Taxonomy" id="2748318"/>
    <lineage>
        <taxon>Bacteria</taxon>
        <taxon>Pseudomonadati</taxon>
        <taxon>Verrucomicrobiota</taxon>
        <taxon>Verrucomicrobiia</taxon>
        <taxon>Verrucomicrobiales</taxon>
        <taxon>Verrucomicrobiaceae</taxon>
        <taxon>Oceaniferula</taxon>
    </lineage>
</organism>
<keyword evidence="1" id="KW-0472">Membrane</keyword>
<proteinExistence type="predicted"/>
<dbReference type="EMBL" id="JACBAZ010000002">
    <property type="protein sequence ID" value="NWK55561.1"/>
    <property type="molecule type" value="Genomic_DNA"/>
</dbReference>
<feature type="transmembrane region" description="Helical" evidence="1">
    <location>
        <begin position="104"/>
        <end position="123"/>
    </location>
</feature>
<sequence length="138" mass="15204">MMADDKHPVKLLCVRCGHANDERDSRCESCRSPLDAFASGTPWEMGTATGSAYATPTSPRSKPIIFWGAWLYFGPSAIGAFYFIAGFILSWITGESRMENLTESHAVLVLALMYGLLSSWALWSVTKGYLKKNSDPTD</sequence>
<dbReference type="AlphaFoldDB" id="A0A851GI66"/>
<reference evidence="2 3" key="1">
    <citation type="submission" date="2020-07" db="EMBL/GenBank/DDBJ databases">
        <title>Roseicoccus Jingziensis gen. nov., sp. nov., isolated from coastal seawater.</title>
        <authorList>
            <person name="Feng X."/>
        </authorList>
    </citation>
    <scope>NUCLEOTIDE SEQUENCE [LARGE SCALE GENOMIC DNA]</scope>
    <source>
        <strain evidence="2 3">N1E253</strain>
    </source>
</reference>
<feature type="transmembrane region" description="Helical" evidence="1">
    <location>
        <begin position="69"/>
        <end position="92"/>
    </location>
</feature>
<keyword evidence="3" id="KW-1185">Reference proteome</keyword>
<keyword evidence="1" id="KW-0812">Transmembrane</keyword>
<comment type="caution">
    <text evidence="2">The sequence shown here is derived from an EMBL/GenBank/DDBJ whole genome shotgun (WGS) entry which is preliminary data.</text>
</comment>
<evidence type="ECO:0000256" key="1">
    <source>
        <dbReference type="SAM" id="Phobius"/>
    </source>
</evidence>